<name>A0A0E3FCI7_9CAUD</name>
<gene>
    <name evidence="1" type="ORF">Syn7803US103_75</name>
</gene>
<dbReference type="EMBL" id="KJ019069">
    <property type="protein sequence ID" value="AIX23970.1"/>
    <property type="molecule type" value="Genomic_DNA"/>
</dbReference>
<evidence type="ECO:0000313" key="1">
    <source>
        <dbReference type="EMBL" id="AIX23970.1"/>
    </source>
</evidence>
<protein>
    <submittedName>
        <fullName evidence="1">Uncharacterized protein</fullName>
    </submittedName>
</protein>
<proteinExistence type="predicted"/>
<dbReference type="Proteomes" id="UP000033008">
    <property type="component" value="Segment"/>
</dbReference>
<accession>A0A0E3FCI7</accession>
<dbReference type="GeneID" id="24171253"/>
<dbReference type="RefSeq" id="YP_009134057.1">
    <property type="nucleotide sequence ID" value="NC_026926.1"/>
</dbReference>
<organism evidence="1 2">
    <name type="scientific">Synechococcus phage ACG-2014j</name>
    <dbReference type="NCBI Taxonomy" id="1493514"/>
    <lineage>
        <taxon>Viruses</taxon>
        <taxon>Duplodnaviria</taxon>
        <taxon>Heunggongvirae</taxon>
        <taxon>Uroviricota</taxon>
        <taxon>Caudoviricetes</taxon>
        <taxon>Pantevenvirales</taxon>
        <taxon>Kyanoviridae</taxon>
        <taxon>Potamoivirus</taxon>
        <taxon>Potamoivirus tusconj</taxon>
    </lineage>
</organism>
<reference evidence="1 2" key="1">
    <citation type="submission" date="2013-12" db="EMBL/GenBank/DDBJ databases">
        <title>Ecological redundancy of diverse viral populations within a natural community.</title>
        <authorList>
            <person name="Gregory A.C."/>
            <person name="LaButti K."/>
            <person name="Copeland A."/>
            <person name="Woyke T."/>
            <person name="Sullivan M.B."/>
        </authorList>
    </citation>
    <scope>NUCLEOTIDE SEQUENCE [LARGE SCALE GENOMIC DNA]</scope>
    <source>
        <strain evidence="1">Syn7803US103</strain>
    </source>
</reference>
<sequence>MISKVTPPTFTVVGTVAPPMGAAGYKQLPSVLGVSSVSGPAKNATILSSQPVVNLS</sequence>
<dbReference type="KEGG" id="vg:24171253"/>
<evidence type="ECO:0000313" key="2">
    <source>
        <dbReference type="Proteomes" id="UP000033008"/>
    </source>
</evidence>